<protein>
    <submittedName>
        <fullName evidence="1">Uncharacterized protein</fullName>
    </submittedName>
</protein>
<accession>A0ABS5AZ76</accession>
<reference evidence="1 2" key="1">
    <citation type="submission" date="2018-05" db="EMBL/GenBank/DDBJ databases">
        <title>Draft genome sequence of Streptococcus panodentis CCUG 70867T.</title>
        <authorList>
            <person name="Salva-Serra F."/>
            <person name="Mendez V."/>
            <person name="Jaen-Luchoro D."/>
            <person name="Gonzales-Siles L."/>
            <person name="Karlsson R."/>
            <person name="Engstrom-Jakobsson H."/>
            <person name="Busquets A."/>
            <person name="Gomila M."/>
            <person name="Pineiro-Iglesias B."/>
            <person name="Bennasar-Figueras A."/>
            <person name="Seeger M."/>
            <person name="Moore E."/>
        </authorList>
    </citation>
    <scope>NUCLEOTIDE SEQUENCE [LARGE SCALE GENOMIC DNA]</scope>
    <source>
        <strain evidence="1 2">CCUG 70867</strain>
    </source>
</reference>
<dbReference type="EMBL" id="QFAY01000023">
    <property type="protein sequence ID" value="MBP2621726.1"/>
    <property type="molecule type" value="Genomic_DNA"/>
</dbReference>
<sequence>MMVSGCFSRREKQKPPAMLRWWLIILFENLFKLGQRRLIAKRKAEVFFFASLKSSSGRF</sequence>
<comment type="caution">
    <text evidence="1">The sequence shown here is derived from an EMBL/GenBank/DDBJ whole genome shotgun (WGS) entry which is preliminary data.</text>
</comment>
<evidence type="ECO:0000313" key="1">
    <source>
        <dbReference type="EMBL" id="MBP2621726.1"/>
    </source>
</evidence>
<name>A0ABS5AZ76_9STRE</name>
<organism evidence="1 2">
    <name type="scientific">Streptococcus panodentis</name>
    <dbReference type="NCBI Taxonomy" id="1581472"/>
    <lineage>
        <taxon>Bacteria</taxon>
        <taxon>Bacillati</taxon>
        <taxon>Bacillota</taxon>
        <taxon>Bacilli</taxon>
        <taxon>Lactobacillales</taxon>
        <taxon>Streptococcaceae</taxon>
        <taxon>Streptococcus</taxon>
    </lineage>
</organism>
<dbReference type="Proteomes" id="UP001519349">
    <property type="component" value="Unassembled WGS sequence"/>
</dbReference>
<gene>
    <name evidence="1" type="ORF">DHL47_10435</name>
</gene>
<evidence type="ECO:0000313" key="2">
    <source>
        <dbReference type="Proteomes" id="UP001519349"/>
    </source>
</evidence>
<proteinExistence type="predicted"/>
<keyword evidence="2" id="KW-1185">Reference proteome</keyword>